<reference evidence="2 3" key="1">
    <citation type="submission" date="2019-08" db="EMBL/GenBank/DDBJ databases">
        <title>Bradymonadales sp. TMQ4.</title>
        <authorList>
            <person name="Liang Q."/>
        </authorList>
    </citation>
    <scope>NUCLEOTIDE SEQUENCE [LARGE SCALE GENOMIC DNA]</scope>
    <source>
        <strain evidence="2 3">TMQ4</strain>
    </source>
</reference>
<evidence type="ECO:0000313" key="3">
    <source>
        <dbReference type="Proteomes" id="UP000321412"/>
    </source>
</evidence>
<dbReference type="Proteomes" id="UP000321412">
    <property type="component" value="Unassembled WGS sequence"/>
</dbReference>
<keyword evidence="3" id="KW-1185">Reference proteome</keyword>
<dbReference type="OrthoDB" id="5503890at2"/>
<dbReference type="EMBL" id="VOSM01000013">
    <property type="protein sequence ID" value="TXD34384.1"/>
    <property type="molecule type" value="Genomic_DNA"/>
</dbReference>
<comment type="caution">
    <text evidence="2">The sequence shown here is derived from an EMBL/GenBank/DDBJ whole genome shotgun (WGS) entry which is preliminary data.</text>
</comment>
<feature type="compositionally biased region" description="Pro residues" evidence="1">
    <location>
        <begin position="250"/>
        <end position="264"/>
    </location>
</feature>
<accession>A0A5C6XB96</accession>
<feature type="compositionally biased region" description="Basic and acidic residues" evidence="1">
    <location>
        <begin position="266"/>
        <end position="277"/>
    </location>
</feature>
<evidence type="ECO:0000256" key="1">
    <source>
        <dbReference type="SAM" id="MobiDB-lite"/>
    </source>
</evidence>
<name>A0A5C6XB96_9DELT</name>
<organism evidence="2 3">
    <name type="scientific">Lujinxingia vulgaris</name>
    <dbReference type="NCBI Taxonomy" id="2600176"/>
    <lineage>
        <taxon>Bacteria</taxon>
        <taxon>Deltaproteobacteria</taxon>
        <taxon>Bradymonadales</taxon>
        <taxon>Lujinxingiaceae</taxon>
        <taxon>Lujinxingia</taxon>
    </lineage>
</organism>
<protein>
    <submittedName>
        <fullName evidence="2">Uncharacterized protein</fullName>
    </submittedName>
</protein>
<evidence type="ECO:0000313" key="2">
    <source>
        <dbReference type="EMBL" id="TXD34384.1"/>
    </source>
</evidence>
<sequence>MAWEREGTGSTPGWKRWVLVLVMGLAPTVEAGCSLTSRETARQLEQGEVVVGGGIDLPGNESEPRISAYGKVGVGERADLGLQGGFAFATTNVGASARYYPTRWLTLGLQTEGIIVVDTNNADYEDYAAGLVVTPRISTAVRGKMPLYVGMQANVLTGWKYRENSRETRFGYEGVLIGGFLGMEGKVVSPALSLQMELIAMPWTVTDQGASMVGGDVVIIPFQWSVGLNYRFGGEPEAVEEMAPSEAPRPVQPEPPAEPAPEPEPAPEHDEGGVPIY</sequence>
<feature type="region of interest" description="Disordered" evidence="1">
    <location>
        <begin position="237"/>
        <end position="277"/>
    </location>
</feature>
<dbReference type="AlphaFoldDB" id="A0A5C6XB96"/>
<dbReference type="RefSeq" id="WP_146982893.1">
    <property type="nucleotide sequence ID" value="NZ_VOSM01000013.1"/>
</dbReference>
<proteinExistence type="predicted"/>
<gene>
    <name evidence="2" type="ORF">FRC98_18390</name>
</gene>